<evidence type="ECO:0000313" key="14">
    <source>
        <dbReference type="Proteomes" id="UP000019812"/>
    </source>
</evidence>
<feature type="transmembrane region" description="Helical" evidence="10">
    <location>
        <begin position="60"/>
        <end position="84"/>
    </location>
</feature>
<keyword evidence="3" id="KW-0597">Phosphoprotein</keyword>
<proteinExistence type="predicted"/>
<dbReference type="SUPFAM" id="SSF55874">
    <property type="entry name" value="ATPase domain of HSP90 chaperone/DNA topoisomerase II/histidine kinase"/>
    <property type="match status" value="1"/>
</dbReference>
<dbReference type="GO" id="GO:0005524">
    <property type="term" value="F:ATP binding"/>
    <property type="evidence" value="ECO:0007669"/>
    <property type="project" value="UniProtKB-KW"/>
</dbReference>
<comment type="catalytic activity">
    <reaction evidence="1">
        <text>ATP + protein L-histidine = ADP + protein N-phospho-L-histidine.</text>
        <dbReference type="EC" id="2.7.13.3"/>
    </reaction>
</comment>
<name>A0A084Y5M0_9PROT</name>
<keyword evidence="4 13" id="KW-0808">Transferase</keyword>
<dbReference type="CDD" id="cd16917">
    <property type="entry name" value="HATPase_UhpB-NarQ-NarX-like"/>
    <property type="match status" value="1"/>
</dbReference>
<dbReference type="Pfam" id="PF02518">
    <property type="entry name" value="HATPase_c"/>
    <property type="match status" value="1"/>
</dbReference>
<dbReference type="GO" id="GO:0016020">
    <property type="term" value="C:membrane"/>
    <property type="evidence" value="ECO:0007669"/>
    <property type="project" value="InterPro"/>
</dbReference>
<dbReference type="EMBL" id="JDSS02000006">
    <property type="protein sequence ID" value="KFB70014.1"/>
    <property type="molecule type" value="Genomic_DNA"/>
</dbReference>
<feature type="transmembrane region" description="Helical" evidence="10">
    <location>
        <begin position="96"/>
        <end position="119"/>
    </location>
</feature>
<keyword evidence="10" id="KW-1133">Transmembrane helix</keyword>
<dbReference type="EC" id="2.7.13.3" evidence="2"/>
<dbReference type="InterPro" id="IPR036890">
    <property type="entry name" value="HATPase_C_sf"/>
</dbReference>
<feature type="transmembrane region" description="Helical" evidence="10">
    <location>
        <begin position="131"/>
        <end position="150"/>
    </location>
</feature>
<dbReference type="Pfam" id="PF07730">
    <property type="entry name" value="HisKA_3"/>
    <property type="match status" value="1"/>
</dbReference>
<evidence type="ECO:0000256" key="10">
    <source>
        <dbReference type="SAM" id="Phobius"/>
    </source>
</evidence>
<dbReference type="GO" id="GO:0046983">
    <property type="term" value="F:protein dimerization activity"/>
    <property type="evidence" value="ECO:0007669"/>
    <property type="project" value="InterPro"/>
</dbReference>
<dbReference type="Gene3D" id="3.30.565.10">
    <property type="entry name" value="Histidine kinase-like ATPase, C-terminal domain"/>
    <property type="match status" value="1"/>
</dbReference>
<evidence type="ECO:0000256" key="9">
    <source>
        <dbReference type="SAM" id="Coils"/>
    </source>
</evidence>
<keyword evidence="9" id="KW-0175">Coiled coil</keyword>
<feature type="domain" description="Histidine kinase/HSP90-like ATPase" evidence="11">
    <location>
        <begin position="328"/>
        <end position="413"/>
    </location>
</feature>
<evidence type="ECO:0000259" key="12">
    <source>
        <dbReference type="Pfam" id="PF07730"/>
    </source>
</evidence>
<dbReference type="Proteomes" id="UP000019812">
    <property type="component" value="Unassembled WGS sequence"/>
</dbReference>
<keyword evidence="6 13" id="KW-0418">Kinase</keyword>
<evidence type="ECO:0000313" key="13">
    <source>
        <dbReference type="EMBL" id="KFB70014.1"/>
    </source>
</evidence>
<evidence type="ECO:0000256" key="7">
    <source>
        <dbReference type="ARBA" id="ARBA00022840"/>
    </source>
</evidence>
<comment type="caution">
    <text evidence="13">The sequence shown here is derived from an EMBL/GenBank/DDBJ whole genome shotgun (WGS) entry which is preliminary data.</text>
</comment>
<dbReference type="GO" id="GO:0000155">
    <property type="term" value="F:phosphorelay sensor kinase activity"/>
    <property type="evidence" value="ECO:0007669"/>
    <property type="project" value="InterPro"/>
</dbReference>
<dbReference type="InterPro" id="IPR011712">
    <property type="entry name" value="Sig_transdc_His_kin_sub3_dim/P"/>
</dbReference>
<dbReference type="PANTHER" id="PTHR24421:SF10">
    <property type="entry name" value="NITRATE_NITRITE SENSOR PROTEIN NARQ"/>
    <property type="match status" value="1"/>
</dbReference>
<dbReference type="STRING" id="1457154.CAPSK01_000412"/>
<dbReference type="AlphaFoldDB" id="A0A084Y5M0"/>
<evidence type="ECO:0000256" key="3">
    <source>
        <dbReference type="ARBA" id="ARBA00022553"/>
    </source>
</evidence>
<feature type="coiled-coil region" evidence="9">
    <location>
        <begin position="201"/>
        <end position="231"/>
    </location>
</feature>
<accession>A0A084Y5M0</accession>
<feature type="domain" description="Signal transduction histidine kinase subgroup 3 dimerisation and phosphoacceptor" evidence="12">
    <location>
        <begin position="223"/>
        <end position="286"/>
    </location>
</feature>
<evidence type="ECO:0000259" key="11">
    <source>
        <dbReference type="Pfam" id="PF02518"/>
    </source>
</evidence>
<evidence type="ECO:0000256" key="5">
    <source>
        <dbReference type="ARBA" id="ARBA00022741"/>
    </source>
</evidence>
<keyword evidence="5" id="KW-0547">Nucleotide-binding</keyword>
<organism evidence="13 14">
    <name type="scientific">Candidatus Accumulibacter vicinus</name>
    <dbReference type="NCBI Taxonomy" id="2954382"/>
    <lineage>
        <taxon>Bacteria</taxon>
        <taxon>Pseudomonadati</taxon>
        <taxon>Pseudomonadota</taxon>
        <taxon>Betaproteobacteria</taxon>
        <taxon>Candidatus Accumulibacter</taxon>
    </lineage>
</organism>
<keyword evidence="8" id="KW-0902">Two-component regulatory system</keyword>
<dbReference type="InterPro" id="IPR003594">
    <property type="entry name" value="HATPase_dom"/>
</dbReference>
<evidence type="ECO:0000256" key="8">
    <source>
        <dbReference type="ARBA" id="ARBA00023012"/>
    </source>
</evidence>
<evidence type="ECO:0000256" key="2">
    <source>
        <dbReference type="ARBA" id="ARBA00012438"/>
    </source>
</evidence>
<gene>
    <name evidence="13" type="primary">liaS_1</name>
    <name evidence="13" type="ORF">CAPSK01_000412</name>
</gene>
<dbReference type="PANTHER" id="PTHR24421">
    <property type="entry name" value="NITRATE/NITRITE SENSOR PROTEIN NARX-RELATED"/>
    <property type="match status" value="1"/>
</dbReference>
<reference evidence="13 14" key="1">
    <citation type="submission" date="2014-07" db="EMBL/GenBank/DDBJ databases">
        <title>Expanding our view of genomic diversity in Candidatus Accumulibacter clades.</title>
        <authorList>
            <person name="Skennerton C.T."/>
            <person name="Barr J.J."/>
            <person name="Slater F.R."/>
            <person name="Bond P.L."/>
            <person name="Tyson G.W."/>
        </authorList>
    </citation>
    <scope>NUCLEOTIDE SEQUENCE [LARGE SCALE GENOMIC DNA]</scope>
    <source>
        <strain evidence="14">SK-01</strain>
    </source>
</reference>
<dbReference type="Gene3D" id="1.20.5.1930">
    <property type="match status" value="1"/>
</dbReference>
<evidence type="ECO:0000256" key="4">
    <source>
        <dbReference type="ARBA" id="ARBA00022679"/>
    </source>
</evidence>
<sequence>MGARDDFRHLVGHRLFGRLAAMIRPRTESLLRFAGLSVWLLVGVSQAASAWPPLPGVPRLAYLAVQGLVFGLLAVFAICFWLNMRAIPADGDSRHRLLLLLVQAVSGLLIATDLMYIVAAEAPLVLASRRSLQWLAGQTVVMVLWSLLLAHSGVFEGLTALQARPAETAFAVTLLSVLAWQFFAFCAGWFAAGESRGQRELARLNGELVAAQRALAEASRLEERLHIARELHDTAGHHLVALKLQLDLAQRVAEPARPSHVANAAAIARQLLEEVRVVVGRLRERQDVDLVQALADLRTAIPEPELHVEVAAELADELAFLPADLKQILYRCIQEAVNNALCHADARHLRITLGRTNGDLGLRIRDDGRGVACPRAGHGLTGMAERIAALGGDMTFVSAPGEGFQIDIRVPIDREGP</sequence>
<keyword evidence="7" id="KW-0067">ATP-binding</keyword>
<feature type="transmembrane region" description="Helical" evidence="10">
    <location>
        <begin position="170"/>
        <end position="192"/>
    </location>
</feature>
<keyword evidence="10" id="KW-0812">Transmembrane</keyword>
<dbReference type="InterPro" id="IPR050482">
    <property type="entry name" value="Sensor_HK_TwoCompSys"/>
</dbReference>
<evidence type="ECO:0000256" key="1">
    <source>
        <dbReference type="ARBA" id="ARBA00000085"/>
    </source>
</evidence>
<evidence type="ECO:0000256" key="6">
    <source>
        <dbReference type="ARBA" id="ARBA00022777"/>
    </source>
</evidence>
<feature type="transmembrane region" description="Helical" evidence="10">
    <location>
        <begin position="30"/>
        <end position="48"/>
    </location>
</feature>
<keyword evidence="10" id="KW-0472">Membrane</keyword>
<protein>
    <recommendedName>
        <fullName evidence="2">histidine kinase</fullName>
        <ecNumber evidence="2">2.7.13.3</ecNumber>
    </recommendedName>
</protein>